<dbReference type="InterPro" id="IPR047596">
    <property type="entry name" value="OMPdecase_bac"/>
</dbReference>
<comment type="subunit">
    <text evidence="7">Homodimer.</text>
</comment>
<feature type="binding site" evidence="7">
    <location>
        <position position="183"/>
    </location>
    <ligand>
        <name>substrate</name>
    </ligand>
</feature>
<feature type="binding site" evidence="7">
    <location>
        <position position="122"/>
    </location>
    <ligand>
        <name>substrate</name>
    </ligand>
</feature>
<evidence type="ECO:0000313" key="11">
    <source>
        <dbReference type="Proteomes" id="UP001597520"/>
    </source>
</evidence>
<feature type="domain" description="Orotidine 5'-phosphate decarboxylase" evidence="9">
    <location>
        <begin position="4"/>
        <end position="228"/>
    </location>
</feature>
<evidence type="ECO:0000259" key="9">
    <source>
        <dbReference type="SMART" id="SM00934"/>
    </source>
</evidence>
<feature type="binding site" evidence="7">
    <location>
        <begin position="59"/>
        <end position="68"/>
    </location>
    <ligand>
        <name>substrate</name>
    </ligand>
</feature>
<feature type="binding site" evidence="7">
    <location>
        <position position="212"/>
    </location>
    <ligand>
        <name>substrate</name>
    </ligand>
</feature>
<comment type="similarity">
    <text evidence="7">Belongs to the OMP decarboxylase family. Type 1 subfamily.</text>
</comment>
<dbReference type="Pfam" id="PF00215">
    <property type="entry name" value="OMPdecase"/>
    <property type="match status" value="1"/>
</dbReference>
<accession>A0ABW5SZD1</accession>
<feature type="binding site" evidence="7">
    <location>
        <position position="192"/>
    </location>
    <ligand>
        <name>substrate</name>
    </ligand>
</feature>
<keyword evidence="5 7" id="KW-0456">Lyase</keyword>
<evidence type="ECO:0000256" key="7">
    <source>
        <dbReference type="HAMAP-Rule" id="MF_01200"/>
    </source>
</evidence>
<dbReference type="EMBL" id="JBHUML010000002">
    <property type="protein sequence ID" value="MFD2704866.1"/>
    <property type="molecule type" value="Genomic_DNA"/>
</dbReference>
<comment type="pathway">
    <text evidence="2 7 8">Pyrimidine metabolism; UMP biosynthesis via de novo pathway; UMP from orotate: step 2/2.</text>
</comment>
<evidence type="ECO:0000256" key="2">
    <source>
        <dbReference type="ARBA" id="ARBA00004861"/>
    </source>
</evidence>
<comment type="caution">
    <text evidence="10">The sequence shown here is derived from an EMBL/GenBank/DDBJ whole genome shotgun (WGS) entry which is preliminary data.</text>
</comment>
<feature type="binding site" evidence="7">
    <location>
        <position position="10"/>
    </location>
    <ligand>
        <name>substrate</name>
    </ligand>
</feature>
<dbReference type="PANTHER" id="PTHR32119">
    <property type="entry name" value="OROTIDINE 5'-PHOSPHATE DECARBOXYLASE"/>
    <property type="match status" value="1"/>
</dbReference>
<proteinExistence type="inferred from homology"/>
<dbReference type="PANTHER" id="PTHR32119:SF2">
    <property type="entry name" value="OROTIDINE 5'-PHOSPHATE DECARBOXYLASE"/>
    <property type="match status" value="1"/>
</dbReference>
<name>A0ABW5SZD1_9BACI</name>
<organism evidence="10 11">
    <name type="scientific">Salibacterium lacus</name>
    <dbReference type="NCBI Taxonomy" id="1898109"/>
    <lineage>
        <taxon>Bacteria</taxon>
        <taxon>Bacillati</taxon>
        <taxon>Bacillota</taxon>
        <taxon>Bacilli</taxon>
        <taxon>Bacillales</taxon>
        <taxon>Bacillaceae</taxon>
    </lineage>
</organism>
<evidence type="ECO:0000256" key="3">
    <source>
        <dbReference type="ARBA" id="ARBA00022793"/>
    </source>
</evidence>
<dbReference type="CDD" id="cd04725">
    <property type="entry name" value="OMP_decarboxylase_like"/>
    <property type="match status" value="1"/>
</dbReference>
<dbReference type="HAMAP" id="MF_01200_B">
    <property type="entry name" value="OMPdecase_type1_B"/>
    <property type="match status" value="1"/>
</dbReference>
<dbReference type="Gene3D" id="3.20.20.70">
    <property type="entry name" value="Aldolase class I"/>
    <property type="match status" value="1"/>
</dbReference>
<dbReference type="NCBIfam" id="TIGR01740">
    <property type="entry name" value="pyrF"/>
    <property type="match status" value="1"/>
</dbReference>
<gene>
    <name evidence="7 10" type="primary">pyrF</name>
    <name evidence="10" type="ORF">ACFSUB_05250</name>
</gene>
<feature type="binding site" evidence="7">
    <location>
        <position position="32"/>
    </location>
    <ligand>
        <name>substrate</name>
    </ligand>
</feature>
<feature type="binding site" evidence="7">
    <location>
        <position position="213"/>
    </location>
    <ligand>
        <name>substrate</name>
    </ligand>
</feature>
<dbReference type="InterPro" id="IPR018089">
    <property type="entry name" value="OMPdecase_AS"/>
</dbReference>
<dbReference type="SUPFAM" id="SSF51366">
    <property type="entry name" value="Ribulose-phoshate binding barrel"/>
    <property type="match status" value="1"/>
</dbReference>
<dbReference type="Proteomes" id="UP001597520">
    <property type="component" value="Unassembled WGS sequence"/>
</dbReference>
<comment type="catalytic activity">
    <reaction evidence="6 7 8">
        <text>orotidine 5'-phosphate + H(+) = UMP + CO2</text>
        <dbReference type="Rhea" id="RHEA:11596"/>
        <dbReference type="ChEBI" id="CHEBI:15378"/>
        <dbReference type="ChEBI" id="CHEBI:16526"/>
        <dbReference type="ChEBI" id="CHEBI:57538"/>
        <dbReference type="ChEBI" id="CHEBI:57865"/>
        <dbReference type="EC" id="4.1.1.23"/>
    </reaction>
</comment>
<dbReference type="InterPro" id="IPR013785">
    <property type="entry name" value="Aldolase_TIM"/>
</dbReference>
<dbReference type="EC" id="4.1.1.23" evidence="7"/>
<evidence type="ECO:0000256" key="6">
    <source>
        <dbReference type="ARBA" id="ARBA00049157"/>
    </source>
</evidence>
<dbReference type="NCBIfam" id="NF001273">
    <property type="entry name" value="PRK00230.1"/>
    <property type="match status" value="1"/>
</dbReference>
<comment type="function">
    <text evidence="1 7">Catalyzes the decarboxylation of orotidine 5'-monophosphate (OMP) to uridine 5'-monophosphate (UMP).</text>
</comment>
<dbReference type="RefSeq" id="WP_380712133.1">
    <property type="nucleotide sequence ID" value="NZ_JBHUML010000002.1"/>
</dbReference>
<dbReference type="GO" id="GO:0004590">
    <property type="term" value="F:orotidine-5'-phosphate decarboxylase activity"/>
    <property type="evidence" value="ECO:0007669"/>
    <property type="project" value="UniProtKB-EC"/>
</dbReference>
<dbReference type="PROSITE" id="PS00156">
    <property type="entry name" value="OMPDECASE"/>
    <property type="match status" value="1"/>
</dbReference>
<sequence>MNYPLIIAMDFKDKTEAGAFLEKFGEEELFLKIGMELFYREGPALVHAWKEKGHRVFLDLKLHDIPNTVKSAARQLASLEVDITTVHAAGGTQMMEAAREGLEAGTPAGRPVPACAAVTQLTSTTEYIMNKEIGIQGTLEESVLRYAAGAAEAGIDHVVSSAWEAASIKNQIPAMKAVTPGIRLKEDAANDQRRVVTPDRAREYGSDAIVAGRSITLAEDPLQKYRMMRKQWREY</sequence>
<evidence type="ECO:0000256" key="4">
    <source>
        <dbReference type="ARBA" id="ARBA00022975"/>
    </source>
</evidence>
<feature type="active site" description="Proton donor" evidence="7">
    <location>
        <position position="61"/>
    </location>
</feature>
<keyword evidence="11" id="KW-1185">Reference proteome</keyword>
<keyword evidence="4 7" id="KW-0665">Pyrimidine biosynthesis</keyword>
<keyword evidence="3 7" id="KW-0210">Decarboxylase</keyword>
<evidence type="ECO:0000256" key="5">
    <source>
        <dbReference type="ARBA" id="ARBA00023239"/>
    </source>
</evidence>
<evidence type="ECO:0000313" key="10">
    <source>
        <dbReference type="EMBL" id="MFD2704866.1"/>
    </source>
</evidence>
<dbReference type="InterPro" id="IPR014732">
    <property type="entry name" value="OMPdecase"/>
</dbReference>
<reference evidence="11" key="1">
    <citation type="journal article" date="2019" name="Int. J. Syst. Evol. Microbiol.">
        <title>The Global Catalogue of Microorganisms (GCM) 10K type strain sequencing project: providing services to taxonomists for standard genome sequencing and annotation.</title>
        <authorList>
            <consortium name="The Broad Institute Genomics Platform"/>
            <consortium name="The Broad Institute Genome Sequencing Center for Infectious Disease"/>
            <person name="Wu L."/>
            <person name="Ma J."/>
        </authorList>
    </citation>
    <scope>NUCLEOTIDE SEQUENCE [LARGE SCALE GENOMIC DNA]</scope>
    <source>
        <strain evidence="11">KCTC 33792</strain>
    </source>
</reference>
<dbReference type="InterPro" id="IPR011060">
    <property type="entry name" value="RibuloseP-bd_barrel"/>
</dbReference>
<evidence type="ECO:0000256" key="8">
    <source>
        <dbReference type="RuleBase" id="RU000512"/>
    </source>
</evidence>
<protein>
    <recommendedName>
        <fullName evidence="7">Orotidine 5'-phosphate decarboxylase</fullName>
        <ecNumber evidence="7">4.1.1.23</ecNumber>
    </recommendedName>
    <alternativeName>
        <fullName evidence="7">OMP decarboxylase</fullName>
        <shortName evidence="7">OMPDCase</shortName>
        <shortName evidence="7">OMPdecase</shortName>
    </alternativeName>
</protein>
<dbReference type="SMART" id="SM00934">
    <property type="entry name" value="OMPdecase"/>
    <property type="match status" value="1"/>
</dbReference>
<dbReference type="InterPro" id="IPR001754">
    <property type="entry name" value="OMPdeCOase_dom"/>
</dbReference>
<evidence type="ECO:0000256" key="1">
    <source>
        <dbReference type="ARBA" id="ARBA00002356"/>
    </source>
</evidence>